<dbReference type="EMBL" id="JACIJO010000001">
    <property type="protein sequence ID" value="MBB6325259.1"/>
    <property type="molecule type" value="Genomic_DNA"/>
</dbReference>
<dbReference type="Proteomes" id="UP000588604">
    <property type="component" value="Unassembled WGS sequence"/>
</dbReference>
<evidence type="ECO:0000313" key="2">
    <source>
        <dbReference type="EMBL" id="MBB6325259.1"/>
    </source>
</evidence>
<keyword evidence="1" id="KW-0812">Transmembrane</keyword>
<gene>
    <name evidence="2" type="ORF">FHS59_000874</name>
</gene>
<keyword evidence="1" id="KW-1133">Transmembrane helix</keyword>
<sequence>MKTSVLIFTIGLILIAASITLILLDPNSGRTLSISGLLTFFGFPLTIAGFALKESKPRLTER</sequence>
<evidence type="ECO:0000313" key="3">
    <source>
        <dbReference type="Proteomes" id="UP000588604"/>
    </source>
</evidence>
<name>A0A841MIW8_9BACT</name>
<dbReference type="AlphaFoldDB" id="A0A841MIW8"/>
<feature type="transmembrane region" description="Helical" evidence="1">
    <location>
        <begin position="34"/>
        <end position="52"/>
    </location>
</feature>
<accession>A0A841MIW8</accession>
<protein>
    <submittedName>
        <fullName evidence="2">Uncharacterized protein</fullName>
    </submittedName>
</protein>
<keyword evidence="1" id="KW-0472">Membrane</keyword>
<evidence type="ECO:0000256" key="1">
    <source>
        <dbReference type="SAM" id="Phobius"/>
    </source>
</evidence>
<organism evidence="2 3">
    <name type="scientific">Algoriphagus iocasae</name>
    <dbReference type="NCBI Taxonomy" id="1836499"/>
    <lineage>
        <taxon>Bacteria</taxon>
        <taxon>Pseudomonadati</taxon>
        <taxon>Bacteroidota</taxon>
        <taxon>Cytophagia</taxon>
        <taxon>Cytophagales</taxon>
        <taxon>Cyclobacteriaceae</taxon>
        <taxon>Algoriphagus</taxon>
    </lineage>
</organism>
<comment type="caution">
    <text evidence="2">The sequence shown here is derived from an EMBL/GenBank/DDBJ whole genome shotgun (WGS) entry which is preliminary data.</text>
</comment>
<keyword evidence="3" id="KW-1185">Reference proteome</keyword>
<reference evidence="2 3" key="1">
    <citation type="submission" date="2020-08" db="EMBL/GenBank/DDBJ databases">
        <title>Genomic Encyclopedia of Type Strains, Phase IV (KMG-IV): sequencing the most valuable type-strain genomes for metagenomic binning, comparative biology and taxonomic classification.</title>
        <authorList>
            <person name="Goeker M."/>
        </authorList>
    </citation>
    <scope>NUCLEOTIDE SEQUENCE [LARGE SCALE GENOMIC DNA]</scope>
    <source>
        <strain evidence="2 3">DSM 102044</strain>
    </source>
</reference>
<dbReference type="RefSeq" id="WP_184493407.1">
    <property type="nucleotide sequence ID" value="NZ_JACIJO010000001.1"/>
</dbReference>
<proteinExistence type="predicted"/>